<protein>
    <recommendedName>
        <fullName evidence="1">Cyclic diguanosine monophosphate-binding protein</fullName>
        <shortName evidence="1">c-di-GMP-binding protein</shortName>
    </recommendedName>
    <alternativeName>
        <fullName evidence="1">Pilz domain-containing protein</fullName>
    </alternativeName>
</protein>
<keyword evidence="4" id="KW-1185">Reference proteome</keyword>
<dbReference type="EMBL" id="UIDD01000011">
    <property type="protein sequence ID" value="SUQ65349.1"/>
    <property type="molecule type" value="Genomic_DNA"/>
</dbReference>
<comment type="subunit">
    <text evidence="1">Monomer in both c-di-GMP-bound and free forms.</text>
</comment>
<dbReference type="AlphaFoldDB" id="A0A380T517"/>
<reference evidence="4" key="1">
    <citation type="submission" date="2018-07" db="EMBL/GenBank/DDBJ databases">
        <authorList>
            <person name="Blom J."/>
        </authorList>
    </citation>
    <scope>NUCLEOTIDE SEQUENCE [LARGE SCALE GENOMIC DNA]</scope>
    <source>
        <strain evidence="4">CCOS 864</strain>
    </source>
</reference>
<gene>
    <name evidence="3" type="ORF">CCOS864_04822</name>
</gene>
<dbReference type="SUPFAM" id="SSF141371">
    <property type="entry name" value="PilZ domain-like"/>
    <property type="match status" value="1"/>
</dbReference>
<comment type="function">
    <text evidence="1">Binds the second messenger bis-(3'-5') cyclic dimeric guanosine monophosphate (c-di-GMP). Can bind two c-di-GMP molecules per monomer. May play a role in bacterial second-messenger regulated processes. Binding to c-di-GMP induces a conformational change of the C- and N-termini resulting in the exposure of a highly negative surface on one side of the protein to a possible effector protein.</text>
</comment>
<organism evidence="3 4">
    <name type="scientific">Pseudomonas wadenswilerensis</name>
    <dbReference type="NCBI Taxonomy" id="1785161"/>
    <lineage>
        <taxon>Bacteria</taxon>
        <taxon>Pseudomonadati</taxon>
        <taxon>Pseudomonadota</taxon>
        <taxon>Gammaproteobacteria</taxon>
        <taxon>Pseudomonadales</taxon>
        <taxon>Pseudomonadaceae</taxon>
        <taxon>Pseudomonas</taxon>
    </lineage>
</organism>
<keyword evidence="1" id="KW-0547">Nucleotide-binding</keyword>
<dbReference type="InterPro" id="IPR027021">
    <property type="entry name" value="C-di-GMP_BP_PA4608"/>
</dbReference>
<keyword evidence="1" id="KW-0973">c-di-GMP</keyword>
<dbReference type="RefSeq" id="WP_115088789.1">
    <property type="nucleotide sequence ID" value="NZ_CBCSFG010000003.1"/>
</dbReference>
<evidence type="ECO:0000313" key="3">
    <source>
        <dbReference type="EMBL" id="SUQ65349.1"/>
    </source>
</evidence>
<dbReference type="Proteomes" id="UP000255177">
    <property type="component" value="Unassembled WGS sequence"/>
</dbReference>
<proteinExistence type="predicted"/>
<dbReference type="Pfam" id="PF07238">
    <property type="entry name" value="PilZ"/>
    <property type="match status" value="1"/>
</dbReference>
<dbReference type="Gene3D" id="2.40.10.220">
    <property type="entry name" value="predicted glycosyltransferase like domains"/>
    <property type="match status" value="1"/>
</dbReference>
<name>A0A380T517_9PSED</name>
<evidence type="ECO:0000256" key="1">
    <source>
        <dbReference type="PIRNR" id="PIRNR028141"/>
    </source>
</evidence>
<accession>A0A380T517</accession>
<dbReference type="GO" id="GO:0035438">
    <property type="term" value="F:cyclic-di-GMP binding"/>
    <property type="evidence" value="ECO:0007669"/>
    <property type="project" value="InterPro"/>
</dbReference>
<dbReference type="InterPro" id="IPR009875">
    <property type="entry name" value="PilZ_domain"/>
</dbReference>
<evidence type="ECO:0000259" key="2">
    <source>
        <dbReference type="Pfam" id="PF07238"/>
    </source>
</evidence>
<feature type="domain" description="PilZ" evidence="2">
    <location>
        <begin position="6"/>
        <end position="102"/>
    </location>
</feature>
<sequence>MSDHQERRRFKRIAFDAPTELVQGEHRWQVSLLDISLKGILIESPEPWDADLEELFDAVIHLGENAQVEMQVQLRHIDDRQLGFICLHIDLHSLEHLCRLIELNLADRTELEREFHELIEV</sequence>
<dbReference type="PIRSF" id="PIRSF028141">
    <property type="entry name" value="C-di-GMP_BP_PA4608"/>
    <property type="match status" value="1"/>
</dbReference>
<evidence type="ECO:0000313" key="4">
    <source>
        <dbReference type="Proteomes" id="UP000255177"/>
    </source>
</evidence>